<dbReference type="SUPFAM" id="SSF57938">
    <property type="entry name" value="DnaJ/Hsp40 cysteine-rich domain"/>
    <property type="match status" value="1"/>
</dbReference>
<dbReference type="Proteomes" id="UP001157003">
    <property type="component" value="Segment"/>
</dbReference>
<evidence type="ECO:0000313" key="2">
    <source>
        <dbReference type="Proteomes" id="UP001157003"/>
    </source>
</evidence>
<accession>A0A976UAL8</accession>
<proteinExistence type="predicted"/>
<dbReference type="EMBL" id="ON649700">
    <property type="protein sequence ID" value="UVF62373.1"/>
    <property type="molecule type" value="Genomic_DNA"/>
</dbReference>
<protein>
    <submittedName>
        <fullName evidence="1">Zinc finger protein</fullName>
    </submittedName>
</protein>
<evidence type="ECO:0000313" key="1">
    <source>
        <dbReference type="EMBL" id="UVF62373.1"/>
    </source>
</evidence>
<name>A0A976UAL8_9CAUD</name>
<dbReference type="InterPro" id="IPR036410">
    <property type="entry name" value="HSP_DnaJ_Cys-rich_dom_sf"/>
</dbReference>
<organism evidence="1 2">
    <name type="scientific">Nitrososphaeria virus YSH_174770</name>
    <dbReference type="NCBI Taxonomy" id="3071322"/>
    <lineage>
        <taxon>Viruses</taxon>
        <taxon>Duplodnaviria</taxon>
        <taxon>Heunggongvirae</taxon>
        <taxon>Uroviricota</taxon>
        <taxon>Caudoviricetes</taxon>
        <taxon>Juravirales</taxon>
        <taxon>Yangangviridae</taxon>
        <taxon>Senitvirus</taxon>
        <taxon>Senitvirus yangshanense</taxon>
    </lineage>
</organism>
<keyword evidence="2" id="KW-1185">Reference proteome</keyword>
<reference evidence="1 2" key="1">
    <citation type="submission" date="2022-05" db="EMBL/GenBank/DDBJ databases">
        <title>Diverse viruses of marine archaea discovered using metagenomics.</title>
        <authorList>
            <person name="Zhou Y."/>
        </authorList>
    </citation>
    <scope>NUCLEOTIDE SEQUENCE [LARGE SCALE GENOMIC DNA]</scope>
    <source>
        <strain evidence="1">YSH_174770</strain>
    </source>
</reference>
<sequence length="35" mass="3973">MSVSVRCPQCKGNKVFMNFECFVCEGRGMVNLDDQ</sequence>